<dbReference type="AlphaFoldDB" id="A0A0D2DNF7"/>
<evidence type="ECO:0000256" key="1">
    <source>
        <dbReference type="ARBA" id="ARBA00001974"/>
    </source>
</evidence>
<comment type="cofactor">
    <cofactor evidence="1">
        <name>FAD</name>
        <dbReference type="ChEBI" id="CHEBI:57692"/>
    </cofactor>
</comment>
<dbReference type="InterPro" id="IPR036188">
    <property type="entry name" value="FAD/NAD-bd_sf"/>
</dbReference>
<dbReference type="HOGENOM" id="CLU_009665_3_0_1"/>
<reference evidence="7 8" key="1">
    <citation type="submission" date="2015-01" db="EMBL/GenBank/DDBJ databases">
        <title>The Genome Sequence of Capronia semiimmersa CBS27337.</title>
        <authorList>
            <consortium name="The Broad Institute Genomics Platform"/>
            <person name="Cuomo C."/>
            <person name="de Hoog S."/>
            <person name="Gorbushina A."/>
            <person name="Stielow B."/>
            <person name="Teixiera M."/>
            <person name="Abouelleil A."/>
            <person name="Chapman S.B."/>
            <person name="Priest M."/>
            <person name="Young S.K."/>
            <person name="Wortman J."/>
            <person name="Nusbaum C."/>
            <person name="Birren B."/>
        </authorList>
    </citation>
    <scope>NUCLEOTIDE SEQUENCE [LARGE SCALE GENOMIC DNA]</scope>
    <source>
        <strain evidence="7 8">CBS 27337</strain>
    </source>
</reference>
<dbReference type="EMBL" id="KN846961">
    <property type="protein sequence ID" value="KIW63822.1"/>
    <property type="molecule type" value="Genomic_DNA"/>
</dbReference>
<dbReference type="STRING" id="5601.A0A0D2DNF7"/>
<dbReference type="GO" id="GO:0071949">
    <property type="term" value="F:FAD binding"/>
    <property type="evidence" value="ECO:0007669"/>
    <property type="project" value="InterPro"/>
</dbReference>
<evidence type="ECO:0000256" key="3">
    <source>
        <dbReference type="ARBA" id="ARBA00022827"/>
    </source>
</evidence>
<dbReference type="Gene3D" id="3.50.50.60">
    <property type="entry name" value="FAD/NAD(P)-binding domain"/>
    <property type="match status" value="1"/>
</dbReference>
<dbReference type="SUPFAM" id="SSF51905">
    <property type="entry name" value="FAD/NAD(P)-binding domain"/>
    <property type="match status" value="1"/>
</dbReference>
<evidence type="ECO:0000259" key="6">
    <source>
        <dbReference type="Pfam" id="PF01494"/>
    </source>
</evidence>
<dbReference type="InterPro" id="IPR002938">
    <property type="entry name" value="FAD-bd"/>
</dbReference>
<keyword evidence="8" id="KW-1185">Reference proteome</keyword>
<evidence type="ECO:0000256" key="4">
    <source>
        <dbReference type="ARBA" id="ARBA00023002"/>
    </source>
</evidence>
<keyword evidence="4" id="KW-0560">Oxidoreductase</keyword>
<dbReference type="Pfam" id="PF01494">
    <property type="entry name" value="FAD_binding_3"/>
    <property type="match status" value="1"/>
</dbReference>
<keyword evidence="3" id="KW-0274">FAD</keyword>
<dbReference type="Proteomes" id="UP000054266">
    <property type="component" value="Unassembled WGS sequence"/>
</dbReference>
<sequence>MSQPQLPVLIAGAGLASLLLARSLLRANIPFQVFERDASLSFRGQGYRLRLSSEGLDAIESVLDEAAFHDFYHIHCGKTGGEGFAHFDARTGELLDQQRAGGESLGSRDGKVVGIARGVMRQLFMQGCEPYVHFNRHVVGYEIAGGRDAAATTTAATVRAIFADGSKSVEGSLLVGGEGIKSAVAKQVSGGKLKVYDLGARGIHGQAPTTAFRTLGEGVFRVVDDMNPQGRVSIITNVRPNDMDDPTVEFGWTMIGVPGAIRAPNDDYTIVGETAARIAQALTRDWHPRFKPLFDNMNVGQAAFWKITCSTPTGVPEWPNEPLVTVIGDAAHGMTPAGGIGANTAVRDSALLGRLLREAGGNRPGVTAEYERHMRVYASEAVRSSYGMATKQFQVSIDELSAVV</sequence>
<evidence type="ECO:0000313" key="8">
    <source>
        <dbReference type="Proteomes" id="UP000054266"/>
    </source>
</evidence>
<evidence type="ECO:0000256" key="2">
    <source>
        <dbReference type="ARBA" id="ARBA00022630"/>
    </source>
</evidence>
<dbReference type="PRINTS" id="PR00420">
    <property type="entry name" value="RNGMNOXGNASE"/>
</dbReference>
<keyword evidence="5" id="KW-0503">Monooxygenase</keyword>
<dbReference type="PANTHER" id="PTHR47178:SF5">
    <property type="entry name" value="FAD-BINDING DOMAIN-CONTAINING PROTEIN"/>
    <property type="match status" value="1"/>
</dbReference>
<evidence type="ECO:0000256" key="5">
    <source>
        <dbReference type="ARBA" id="ARBA00023033"/>
    </source>
</evidence>
<name>A0A0D2DNF7_9EURO</name>
<proteinExistence type="predicted"/>
<dbReference type="GO" id="GO:0004497">
    <property type="term" value="F:monooxygenase activity"/>
    <property type="evidence" value="ECO:0007669"/>
    <property type="project" value="UniProtKB-KW"/>
</dbReference>
<keyword evidence="2" id="KW-0285">Flavoprotein</keyword>
<feature type="domain" description="FAD-binding" evidence="6">
    <location>
        <begin position="6"/>
        <end position="382"/>
    </location>
</feature>
<evidence type="ECO:0000313" key="7">
    <source>
        <dbReference type="EMBL" id="KIW63822.1"/>
    </source>
</evidence>
<gene>
    <name evidence="7" type="ORF">PV04_08794</name>
</gene>
<organism evidence="7 8">
    <name type="scientific">Phialophora macrospora</name>
    <dbReference type="NCBI Taxonomy" id="1851006"/>
    <lineage>
        <taxon>Eukaryota</taxon>
        <taxon>Fungi</taxon>
        <taxon>Dikarya</taxon>
        <taxon>Ascomycota</taxon>
        <taxon>Pezizomycotina</taxon>
        <taxon>Eurotiomycetes</taxon>
        <taxon>Chaetothyriomycetidae</taxon>
        <taxon>Chaetothyriales</taxon>
        <taxon>Herpotrichiellaceae</taxon>
        <taxon>Phialophora</taxon>
    </lineage>
</organism>
<protein>
    <recommendedName>
        <fullName evidence="6">FAD-binding domain-containing protein</fullName>
    </recommendedName>
</protein>
<dbReference type="PANTHER" id="PTHR47178">
    <property type="entry name" value="MONOOXYGENASE, FAD-BINDING"/>
    <property type="match status" value="1"/>
</dbReference>
<accession>A0A0D2DNF7</accession>